<dbReference type="Gene3D" id="3.40.190.10">
    <property type="entry name" value="Periplasmic binding protein-like II"/>
    <property type="match status" value="2"/>
</dbReference>
<feature type="chain" id="PRO_5012432545" evidence="2">
    <location>
        <begin position="29"/>
        <end position="359"/>
    </location>
</feature>
<dbReference type="AlphaFoldDB" id="A0A1M7G5I2"/>
<dbReference type="Proteomes" id="UP000184038">
    <property type="component" value="Unassembled WGS sequence"/>
</dbReference>
<evidence type="ECO:0000256" key="2">
    <source>
        <dbReference type="SAM" id="SignalP"/>
    </source>
</evidence>
<organism evidence="4 5">
    <name type="scientific">Anaerosporobacter mobilis DSM 15930</name>
    <dbReference type="NCBI Taxonomy" id="1120996"/>
    <lineage>
        <taxon>Bacteria</taxon>
        <taxon>Bacillati</taxon>
        <taxon>Bacillota</taxon>
        <taxon>Clostridia</taxon>
        <taxon>Lachnospirales</taxon>
        <taxon>Lachnospiraceae</taxon>
        <taxon>Anaerosporobacter</taxon>
    </lineage>
</organism>
<keyword evidence="5" id="KW-1185">Reference proteome</keyword>
<dbReference type="InterPro" id="IPR001638">
    <property type="entry name" value="Solute-binding_3/MltF_N"/>
</dbReference>
<gene>
    <name evidence="4" type="ORF">SAMN02746066_00840</name>
</gene>
<dbReference type="PANTHER" id="PTHR30024:SF42">
    <property type="entry name" value="ALIPHATIC SULFONATES-BINDING PROTEIN-RELATED"/>
    <property type="match status" value="1"/>
</dbReference>
<name>A0A1M7G5I2_9FIRM</name>
<sequence>MKRLKQRWRWRYVAISFCLLTTAFLCVACSGKTKSKEVTSESIVPESKEEKDLKELRLALTSENNDLTGILLLADQQNYIQEELEAVGYKLEVYGFAQAGPAINEAFAGKSIDIAIYGNLPPLVLKSNGIDVSVVALTDSELDQCIIVPKDSTIQTVKDLKGKTVISGKGTILDEYFKKVLYANDLKIEDINVINDVATAAATFTSNNADALVISHTQALLIDEQFPIRFIESTTNSHQELVGQLVLVARNEFLQDHPEVMTAFLRAYIRGYQYAISNEEEAFDAFVNDKVSRELVEKVYGSKEKVFSNLSGEITQKDINRLQEVDTFLLENGLISKSVDLKEFVNDSFYKEALQEVSK</sequence>
<dbReference type="SMART" id="SM00062">
    <property type="entry name" value="PBPb"/>
    <property type="match status" value="1"/>
</dbReference>
<evidence type="ECO:0000313" key="5">
    <source>
        <dbReference type="Proteomes" id="UP000184038"/>
    </source>
</evidence>
<evidence type="ECO:0000259" key="3">
    <source>
        <dbReference type="SMART" id="SM00062"/>
    </source>
</evidence>
<dbReference type="STRING" id="1120996.SAMN02746066_00840"/>
<dbReference type="RefSeq" id="WP_073283327.1">
    <property type="nucleotide sequence ID" value="NZ_FRCP01000006.1"/>
</dbReference>
<evidence type="ECO:0000256" key="1">
    <source>
        <dbReference type="ARBA" id="ARBA00010742"/>
    </source>
</evidence>
<dbReference type="Pfam" id="PF09084">
    <property type="entry name" value="NMT1"/>
    <property type="match status" value="1"/>
</dbReference>
<reference evidence="4 5" key="1">
    <citation type="submission" date="2016-11" db="EMBL/GenBank/DDBJ databases">
        <authorList>
            <person name="Jaros S."/>
            <person name="Januszkiewicz K."/>
            <person name="Wedrychowicz H."/>
        </authorList>
    </citation>
    <scope>NUCLEOTIDE SEQUENCE [LARGE SCALE GENOMIC DNA]</scope>
    <source>
        <strain evidence="4 5">DSM 15930</strain>
    </source>
</reference>
<keyword evidence="2" id="KW-0732">Signal</keyword>
<dbReference type="OrthoDB" id="286202at2"/>
<protein>
    <submittedName>
        <fullName evidence="4">Sulfonate transport system substrate-binding protein</fullName>
    </submittedName>
</protein>
<proteinExistence type="inferred from homology"/>
<comment type="similarity">
    <text evidence="1">Belongs to the bacterial solute-binding protein SsuA/TauA family.</text>
</comment>
<feature type="signal peptide" evidence="2">
    <location>
        <begin position="1"/>
        <end position="28"/>
    </location>
</feature>
<evidence type="ECO:0000313" key="4">
    <source>
        <dbReference type="EMBL" id="SHM11456.1"/>
    </source>
</evidence>
<dbReference type="SUPFAM" id="SSF53850">
    <property type="entry name" value="Periplasmic binding protein-like II"/>
    <property type="match status" value="1"/>
</dbReference>
<feature type="domain" description="Solute-binding protein family 3/N-terminal" evidence="3">
    <location>
        <begin position="55"/>
        <end position="284"/>
    </location>
</feature>
<dbReference type="InterPro" id="IPR015168">
    <property type="entry name" value="SsuA/THI5"/>
</dbReference>
<accession>A0A1M7G5I2</accession>
<dbReference type="PANTHER" id="PTHR30024">
    <property type="entry name" value="ALIPHATIC SULFONATES-BINDING PROTEIN-RELATED"/>
    <property type="match status" value="1"/>
</dbReference>
<dbReference type="EMBL" id="FRCP01000006">
    <property type="protein sequence ID" value="SHM11456.1"/>
    <property type="molecule type" value="Genomic_DNA"/>
</dbReference>